<protein>
    <submittedName>
        <fullName evidence="2">Uncharacterized protein</fullName>
    </submittedName>
</protein>
<name>A0ABV6QCV8_9ACTN</name>
<reference evidence="2 3" key="1">
    <citation type="submission" date="2024-09" db="EMBL/GenBank/DDBJ databases">
        <authorList>
            <person name="Sun Q."/>
            <person name="Mori K."/>
        </authorList>
    </citation>
    <scope>NUCLEOTIDE SEQUENCE [LARGE SCALE GENOMIC DNA]</scope>
    <source>
        <strain evidence="2 3">CGMCC 1.15906</strain>
    </source>
</reference>
<proteinExistence type="predicted"/>
<comment type="caution">
    <text evidence="2">The sequence shown here is derived from an EMBL/GenBank/DDBJ whole genome shotgun (WGS) entry which is preliminary data.</text>
</comment>
<keyword evidence="3" id="KW-1185">Reference proteome</keyword>
<sequence>MTGAKNVNVHGCPATLDSQLSKGGVPNRQDNLFVLVVSNVSLRVEFGFKVGRGGTDRTALDTERAALLEPLTIDILGKHFS</sequence>
<evidence type="ECO:0000313" key="2">
    <source>
        <dbReference type="EMBL" id="MFC0622441.1"/>
    </source>
</evidence>
<dbReference type="Proteomes" id="UP001589890">
    <property type="component" value="Unassembled WGS sequence"/>
</dbReference>
<evidence type="ECO:0000256" key="1">
    <source>
        <dbReference type="SAM" id="MobiDB-lite"/>
    </source>
</evidence>
<evidence type="ECO:0000313" key="3">
    <source>
        <dbReference type="Proteomes" id="UP001589890"/>
    </source>
</evidence>
<dbReference type="RefSeq" id="WP_380043090.1">
    <property type="nucleotide sequence ID" value="NZ_JBHLTC010000001.1"/>
</dbReference>
<accession>A0ABV6QCV8</accession>
<organism evidence="2 3">
    <name type="scientific">Kribbella deserti</name>
    <dbReference type="NCBI Taxonomy" id="1926257"/>
    <lineage>
        <taxon>Bacteria</taxon>
        <taxon>Bacillati</taxon>
        <taxon>Actinomycetota</taxon>
        <taxon>Actinomycetes</taxon>
        <taxon>Propionibacteriales</taxon>
        <taxon>Kribbellaceae</taxon>
        <taxon>Kribbella</taxon>
    </lineage>
</organism>
<dbReference type="EMBL" id="JBHLTC010000001">
    <property type="protein sequence ID" value="MFC0622441.1"/>
    <property type="molecule type" value="Genomic_DNA"/>
</dbReference>
<feature type="region of interest" description="Disordered" evidence="1">
    <location>
        <begin position="1"/>
        <end position="21"/>
    </location>
</feature>
<gene>
    <name evidence="2" type="ORF">ACFFGN_00075</name>
</gene>